<comment type="caution">
    <text evidence="1">The sequence shown here is derived from an EMBL/GenBank/DDBJ whole genome shotgun (WGS) entry which is preliminary data.</text>
</comment>
<dbReference type="EMBL" id="CAUYUJ010000585">
    <property type="protein sequence ID" value="CAK0791455.1"/>
    <property type="molecule type" value="Genomic_DNA"/>
</dbReference>
<proteinExistence type="predicted"/>
<reference evidence="1" key="1">
    <citation type="submission" date="2023-10" db="EMBL/GenBank/DDBJ databases">
        <authorList>
            <person name="Chen Y."/>
            <person name="Shah S."/>
            <person name="Dougan E. K."/>
            <person name="Thang M."/>
            <person name="Chan C."/>
        </authorList>
    </citation>
    <scope>NUCLEOTIDE SEQUENCE [LARGE SCALE GENOMIC DNA]</scope>
</reference>
<keyword evidence="2" id="KW-1185">Reference proteome</keyword>
<dbReference type="Proteomes" id="UP001189429">
    <property type="component" value="Unassembled WGS sequence"/>
</dbReference>
<evidence type="ECO:0000313" key="1">
    <source>
        <dbReference type="EMBL" id="CAK0791455.1"/>
    </source>
</evidence>
<organism evidence="1 2">
    <name type="scientific">Prorocentrum cordatum</name>
    <dbReference type="NCBI Taxonomy" id="2364126"/>
    <lineage>
        <taxon>Eukaryota</taxon>
        <taxon>Sar</taxon>
        <taxon>Alveolata</taxon>
        <taxon>Dinophyceae</taxon>
        <taxon>Prorocentrales</taxon>
        <taxon>Prorocentraceae</taxon>
        <taxon>Prorocentrum</taxon>
    </lineage>
</organism>
<sequence length="142" mass="15153">MSLVEVAARTSKINSAAHADQPRNQAATAAATAAAGYYDCPASPIGTSEMPVGRTCRYDGTGRQTQRHESMRSAFKTNCVLRTSHVWLVAGLEAADFRSLVPSPWHPLKNPDKELAQRALLTLLGPPFLKCGPGRNEAAGPP</sequence>
<evidence type="ECO:0000313" key="2">
    <source>
        <dbReference type="Proteomes" id="UP001189429"/>
    </source>
</evidence>
<protein>
    <submittedName>
        <fullName evidence="1">Uncharacterized protein</fullName>
    </submittedName>
</protein>
<gene>
    <name evidence="1" type="ORF">PCOR1329_LOCUS2338</name>
</gene>
<name>A0ABN9PJ41_9DINO</name>
<accession>A0ABN9PJ41</accession>